<dbReference type="EMBL" id="JACHLN010000001">
    <property type="protein sequence ID" value="MBB4837094.1"/>
    <property type="molecule type" value="Genomic_DNA"/>
</dbReference>
<reference evidence="2 3" key="1">
    <citation type="submission" date="2020-08" db="EMBL/GenBank/DDBJ databases">
        <title>Functional genomics of gut bacteria from endangered species of beetles.</title>
        <authorList>
            <person name="Carlos-Shanley C."/>
        </authorList>
    </citation>
    <scope>NUCLEOTIDE SEQUENCE [LARGE SCALE GENOMIC DNA]</scope>
    <source>
        <strain evidence="2 3">S00224</strain>
    </source>
</reference>
<dbReference type="AlphaFoldDB" id="A0A7W7NQZ8"/>
<keyword evidence="3" id="KW-1185">Reference proteome</keyword>
<evidence type="ECO:0008006" key="4">
    <source>
        <dbReference type="Google" id="ProtNLM"/>
    </source>
</evidence>
<accession>A0A7W7NQZ8</accession>
<dbReference type="SUPFAM" id="SSF50242">
    <property type="entry name" value="TIMP-like"/>
    <property type="match status" value="1"/>
</dbReference>
<dbReference type="Proteomes" id="UP000575241">
    <property type="component" value="Unassembled WGS sequence"/>
</dbReference>
<name>A0A7W7NQZ8_9SPHN</name>
<feature type="chain" id="PRO_5030938495" description="Lipoprotein" evidence="1">
    <location>
        <begin position="23"/>
        <end position="145"/>
    </location>
</feature>
<organism evidence="2 3">
    <name type="scientific">Sphingomonas kyeonggiensis</name>
    <dbReference type="NCBI Taxonomy" id="1268553"/>
    <lineage>
        <taxon>Bacteria</taxon>
        <taxon>Pseudomonadati</taxon>
        <taxon>Pseudomonadota</taxon>
        <taxon>Alphaproteobacteria</taxon>
        <taxon>Sphingomonadales</taxon>
        <taxon>Sphingomonadaceae</taxon>
        <taxon>Sphingomonas</taxon>
    </lineage>
</organism>
<evidence type="ECO:0000313" key="3">
    <source>
        <dbReference type="Proteomes" id="UP000575241"/>
    </source>
</evidence>
<dbReference type="InterPro" id="IPR008993">
    <property type="entry name" value="TIMP-like_OB-fold"/>
</dbReference>
<gene>
    <name evidence="2" type="ORF">HNP52_000145</name>
</gene>
<protein>
    <recommendedName>
        <fullName evidence="4">Lipoprotein</fullName>
    </recommendedName>
</protein>
<sequence>MAKRLALIGFLAAISMAPAAHACSVIVDHEPTSAELFSTAKQMVAAAEVILDGEVVEAGVDGGAPAKIRVHRILKGQVSDTVYIHGDSGACFLNFGDIGERRRFILSRNSGQFVVWDRPWADRYDRPIDRVLKSDRRKDWPRNRR</sequence>
<keyword evidence="1" id="KW-0732">Signal</keyword>
<evidence type="ECO:0000313" key="2">
    <source>
        <dbReference type="EMBL" id="MBB4837094.1"/>
    </source>
</evidence>
<dbReference type="RefSeq" id="WP_184161081.1">
    <property type="nucleotide sequence ID" value="NZ_JACHLN010000001.1"/>
</dbReference>
<proteinExistence type="predicted"/>
<feature type="signal peptide" evidence="1">
    <location>
        <begin position="1"/>
        <end position="22"/>
    </location>
</feature>
<comment type="caution">
    <text evidence="2">The sequence shown here is derived from an EMBL/GenBank/DDBJ whole genome shotgun (WGS) entry which is preliminary data.</text>
</comment>
<evidence type="ECO:0000256" key="1">
    <source>
        <dbReference type="SAM" id="SignalP"/>
    </source>
</evidence>